<accession>A0AA40E7Y4</accession>
<dbReference type="GeneID" id="85324684"/>
<keyword evidence="3" id="KW-1185">Reference proteome</keyword>
<keyword evidence="1" id="KW-0732">Signal</keyword>
<organism evidence="2 3">
    <name type="scientific">Lasiosphaeria miniovina</name>
    <dbReference type="NCBI Taxonomy" id="1954250"/>
    <lineage>
        <taxon>Eukaryota</taxon>
        <taxon>Fungi</taxon>
        <taxon>Dikarya</taxon>
        <taxon>Ascomycota</taxon>
        <taxon>Pezizomycotina</taxon>
        <taxon>Sordariomycetes</taxon>
        <taxon>Sordariomycetidae</taxon>
        <taxon>Sordariales</taxon>
        <taxon>Lasiosphaeriaceae</taxon>
        <taxon>Lasiosphaeria</taxon>
    </lineage>
</organism>
<dbReference type="AlphaFoldDB" id="A0AA40E7Y4"/>
<protein>
    <submittedName>
        <fullName evidence="2">Uncharacterized protein</fullName>
    </submittedName>
</protein>
<name>A0AA40E7Y4_9PEZI</name>
<proteinExistence type="predicted"/>
<feature type="chain" id="PRO_5041410661" evidence="1">
    <location>
        <begin position="23"/>
        <end position="82"/>
    </location>
</feature>
<dbReference type="EMBL" id="JAUIRO010000002">
    <property type="protein sequence ID" value="KAK0728422.1"/>
    <property type="molecule type" value="Genomic_DNA"/>
</dbReference>
<feature type="signal peptide" evidence="1">
    <location>
        <begin position="1"/>
        <end position="22"/>
    </location>
</feature>
<comment type="caution">
    <text evidence="2">The sequence shown here is derived from an EMBL/GenBank/DDBJ whole genome shotgun (WGS) entry which is preliminary data.</text>
</comment>
<evidence type="ECO:0000313" key="3">
    <source>
        <dbReference type="Proteomes" id="UP001172101"/>
    </source>
</evidence>
<evidence type="ECO:0000256" key="1">
    <source>
        <dbReference type="SAM" id="SignalP"/>
    </source>
</evidence>
<gene>
    <name evidence="2" type="ORF">B0T26DRAFT_697896</name>
</gene>
<sequence length="82" mass="8945">MSCDSFCKRQMLLFLLLTPALGTRSLWIPSVYRSTTSGTSPHLGSQVLAPFRRESLSCSAPEPVPETVRTKSQYGAVGIQTV</sequence>
<dbReference type="RefSeq" id="XP_060301277.1">
    <property type="nucleotide sequence ID" value="XM_060441414.1"/>
</dbReference>
<dbReference type="Proteomes" id="UP001172101">
    <property type="component" value="Unassembled WGS sequence"/>
</dbReference>
<evidence type="ECO:0000313" key="2">
    <source>
        <dbReference type="EMBL" id="KAK0728422.1"/>
    </source>
</evidence>
<reference evidence="2" key="1">
    <citation type="submission" date="2023-06" db="EMBL/GenBank/DDBJ databases">
        <title>Genome-scale phylogeny and comparative genomics of the fungal order Sordariales.</title>
        <authorList>
            <consortium name="Lawrence Berkeley National Laboratory"/>
            <person name="Hensen N."/>
            <person name="Bonometti L."/>
            <person name="Westerberg I."/>
            <person name="Brannstrom I.O."/>
            <person name="Guillou S."/>
            <person name="Cros-Aarteil S."/>
            <person name="Calhoun S."/>
            <person name="Haridas S."/>
            <person name="Kuo A."/>
            <person name="Mondo S."/>
            <person name="Pangilinan J."/>
            <person name="Riley R."/>
            <person name="LaButti K."/>
            <person name="Andreopoulos B."/>
            <person name="Lipzen A."/>
            <person name="Chen C."/>
            <person name="Yanf M."/>
            <person name="Daum C."/>
            <person name="Ng V."/>
            <person name="Clum A."/>
            <person name="Steindorff A."/>
            <person name="Ohm R."/>
            <person name="Martin F."/>
            <person name="Silar P."/>
            <person name="Natvig D."/>
            <person name="Lalanne C."/>
            <person name="Gautier V."/>
            <person name="Ament-velasquez S.L."/>
            <person name="Kruys A."/>
            <person name="Hutchinson M.I."/>
            <person name="Powell A.J."/>
            <person name="Barry K."/>
            <person name="Miller A.N."/>
            <person name="Grigoriev I.V."/>
            <person name="Debuchy R."/>
            <person name="Gladieux P."/>
            <person name="Thoren M.H."/>
            <person name="Johannesson H."/>
        </authorList>
    </citation>
    <scope>NUCLEOTIDE SEQUENCE</scope>
    <source>
        <strain evidence="2">SMH2392-1A</strain>
    </source>
</reference>